<evidence type="ECO:0000256" key="1">
    <source>
        <dbReference type="SAM" id="MobiDB-lite"/>
    </source>
</evidence>
<evidence type="ECO:0000313" key="3">
    <source>
        <dbReference type="Proteomes" id="UP000032266"/>
    </source>
</evidence>
<dbReference type="STRING" id="1445510.YC6258_01669"/>
<dbReference type="HOGENOM" id="CLU_3153396_0_0_6"/>
<protein>
    <submittedName>
        <fullName evidence="2">Uncharacterized protein</fullName>
    </submittedName>
</protein>
<feature type="compositionally biased region" description="Polar residues" evidence="1">
    <location>
        <begin position="1"/>
        <end position="10"/>
    </location>
</feature>
<dbReference type="EMBL" id="CP007142">
    <property type="protein sequence ID" value="AJQ93717.1"/>
    <property type="molecule type" value="Genomic_DNA"/>
</dbReference>
<reference evidence="2 3" key="1">
    <citation type="submission" date="2014-01" db="EMBL/GenBank/DDBJ databases">
        <title>Full genme sequencing of cellulolytic bacterium Gynuella sunshinyii YC6258T gen. nov., sp. nov.</title>
        <authorList>
            <person name="Khan H."/>
            <person name="Chung E.J."/>
            <person name="Chung Y.R."/>
        </authorList>
    </citation>
    <scope>NUCLEOTIDE SEQUENCE [LARGE SCALE GENOMIC DNA]</scope>
    <source>
        <strain evidence="2 3">YC6258</strain>
    </source>
</reference>
<organism evidence="2 3">
    <name type="scientific">Gynuella sunshinyii YC6258</name>
    <dbReference type="NCBI Taxonomy" id="1445510"/>
    <lineage>
        <taxon>Bacteria</taxon>
        <taxon>Pseudomonadati</taxon>
        <taxon>Pseudomonadota</taxon>
        <taxon>Gammaproteobacteria</taxon>
        <taxon>Oceanospirillales</taxon>
        <taxon>Saccharospirillaceae</taxon>
        <taxon>Gynuella</taxon>
    </lineage>
</organism>
<name>A0A0C5VGK1_9GAMM</name>
<accession>A0A0C5VGK1</accession>
<dbReference type="AlphaFoldDB" id="A0A0C5VGK1"/>
<dbReference type="KEGG" id="gsn:YC6258_01669"/>
<keyword evidence="3" id="KW-1185">Reference proteome</keyword>
<proteinExistence type="predicted"/>
<sequence>MHTCHINNLSEKQRKEQGDIDKIERSNYQLEIKNPIYMRLSKRSPYGN</sequence>
<gene>
    <name evidence="2" type="ORF">YC6258_01669</name>
</gene>
<evidence type="ECO:0000313" key="2">
    <source>
        <dbReference type="EMBL" id="AJQ93717.1"/>
    </source>
</evidence>
<feature type="region of interest" description="Disordered" evidence="1">
    <location>
        <begin position="1"/>
        <end position="22"/>
    </location>
</feature>
<feature type="compositionally biased region" description="Basic and acidic residues" evidence="1">
    <location>
        <begin position="11"/>
        <end position="22"/>
    </location>
</feature>
<dbReference type="Proteomes" id="UP000032266">
    <property type="component" value="Chromosome"/>
</dbReference>